<accession>A0ACC1QZB3</accession>
<reference evidence="1" key="1">
    <citation type="submission" date="2022-07" db="EMBL/GenBank/DDBJ databases">
        <title>Genome Sequence of Lecanicillium saksenae.</title>
        <authorList>
            <person name="Buettner E."/>
        </authorList>
    </citation>
    <scope>NUCLEOTIDE SEQUENCE</scope>
    <source>
        <strain evidence="1">VT-O1</strain>
    </source>
</reference>
<evidence type="ECO:0000313" key="1">
    <source>
        <dbReference type="EMBL" id="KAJ3493953.1"/>
    </source>
</evidence>
<keyword evidence="2" id="KW-1185">Reference proteome</keyword>
<dbReference type="Proteomes" id="UP001148737">
    <property type="component" value="Unassembled WGS sequence"/>
</dbReference>
<comment type="caution">
    <text evidence="1">The sequence shown here is derived from an EMBL/GenBank/DDBJ whole genome shotgun (WGS) entry which is preliminary data.</text>
</comment>
<gene>
    <name evidence="1" type="ORF">NLG97_g4394</name>
</gene>
<name>A0ACC1QZB3_9HYPO</name>
<organism evidence="1 2">
    <name type="scientific">Lecanicillium saksenae</name>
    <dbReference type="NCBI Taxonomy" id="468837"/>
    <lineage>
        <taxon>Eukaryota</taxon>
        <taxon>Fungi</taxon>
        <taxon>Dikarya</taxon>
        <taxon>Ascomycota</taxon>
        <taxon>Pezizomycotina</taxon>
        <taxon>Sordariomycetes</taxon>
        <taxon>Hypocreomycetidae</taxon>
        <taxon>Hypocreales</taxon>
        <taxon>Cordycipitaceae</taxon>
        <taxon>Lecanicillium</taxon>
    </lineage>
</organism>
<dbReference type="EMBL" id="JANAKD010000430">
    <property type="protein sequence ID" value="KAJ3493953.1"/>
    <property type="molecule type" value="Genomic_DNA"/>
</dbReference>
<sequence>MKITAAILAAPLCGLSMATEARSAPRTDAPEIITGIRGHNGKPPEIIISDLQGNPRWTWTMNDAQSLPADLLKCMNWQSATDAKWTNEGNIIAAIYGDAALLINHRPNTTMDKTLAFGICLDAKGMDNAHSLELVGGSKVAIANDNAGYTQSINIYDIQKDIIAYPEPSQQINSISAVHALLWDSVSSLLWAAGLDAPAEGSKPANSILNSYAFANGSFDTKPSHTLQIAPAENLVEEYGSGYNQYWAGPHDMIGVPNERKLIITTDVDMHLYDITKATFQHGQAVAEQYFPGFEAVGNRTGNTGKLLTRSDLKSISIHESGYGLYTQPPWQQTFPEHVNVLVGGKKQPDLYAKQLLYKSRFFGGTPGWPAATL</sequence>
<protein>
    <submittedName>
        <fullName evidence="1">Uncharacterized protein</fullName>
    </submittedName>
</protein>
<evidence type="ECO:0000313" key="2">
    <source>
        <dbReference type="Proteomes" id="UP001148737"/>
    </source>
</evidence>
<proteinExistence type="predicted"/>